<comment type="caution">
    <text evidence="18">The sequence shown here is derived from an EMBL/GenBank/DDBJ whole genome shotgun (WGS) entry which is preliminary data.</text>
</comment>
<keyword evidence="7" id="KW-0812">Transmembrane</keyword>
<dbReference type="SUPFAM" id="SSF55874">
    <property type="entry name" value="ATPase domain of HSP90 chaperone/DNA topoisomerase II/histidine kinase"/>
    <property type="match status" value="1"/>
</dbReference>
<evidence type="ECO:0000256" key="1">
    <source>
        <dbReference type="ARBA" id="ARBA00000085"/>
    </source>
</evidence>
<comment type="subcellular location">
    <subcellularLocation>
        <location evidence="2">Cell membrane</location>
        <topology evidence="2">Multi-pass membrane protein</topology>
    </subcellularLocation>
</comment>
<keyword evidence="8" id="KW-0547">Nucleotide-binding</keyword>
<name>A0AA43TX14_9LECA</name>
<keyword evidence="12" id="KW-0472">Membrane</keyword>
<dbReference type="SUPFAM" id="SSF56112">
    <property type="entry name" value="Protein kinase-like (PK-like)"/>
    <property type="match status" value="1"/>
</dbReference>
<feature type="region of interest" description="Disordered" evidence="14">
    <location>
        <begin position="1619"/>
        <end position="1649"/>
    </location>
</feature>
<dbReference type="SMART" id="SM00388">
    <property type="entry name" value="HisKA"/>
    <property type="match status" value="1"/>
</dbReference>
<dbReference type="CDD" id="cd16922">
    <property type="entry name" value="HATPase_EvgS-ArcB-TorS-like"/>
    <property type="match status" value="1"/>
</dbReference>
<dbReference type="EMBL" id="JAPUFD010000005">
    <property type="protein sequence ID" value="MDI1487502.1"/>
    <property type="molecule type" value="Genomic_DNA"/>
</dbReference>
<dbReference type="InterPro" id="IPR001789">
    <property type="entry name" value="Sig_transdc_resp-reg_receiver"/>
</dbReference>
<dbReference type="FunFam" id="1.10.287.130:FF:000003">
    <property type="entry name" value="Histidine kinase"/>
    <property type="match status" value="1"/>
</dbReference>
<keyword evidence="5 13" id="KW-0597">Phosphoprotein</keyword>
<keyword evidence="9 18" id="KW-0418">Kinase</keyword>
<feature type="compositionally biased region" description="Low complexity" evidence="14">
    <location>
        <begin position="679"/>
        <end position="692"/>
    </location>
</feature>
<dbReference type="CDD" id="cd17546">
    <property type="entry name" value="REC_hyHK_CKI1_RcsC-like"/>
    <property type="match status" value="1"/>
</dbReference>
<dbReference type="SMART" id="SM00387">
    <property type="entry name" value="HATPase_c"/>
    <property type="match status" value="1"/>
</dbReference>
<dbReference type="Pfam" id="PF00512">
    <property type="entry name" value="HisKA"/>
    <property type="match status" value="1"/>
</dbReference>
<dbReference type="InterPro" id="IPR004358">
    <property type="entry name" value="Sig_transdc_His_kin-like_C"/>
</dbReference>
<feature type="domain" description="Protein kinase" evidence="15">
    <location>
        <begin position="74"/>
        <end position="381"/>
    </location>
</feature>
<dbReference type="GO" id="GO:0000155">
    <property type="term" value="F:phosphorelay sensor kinase activity"/>
    <property type="evidence" value="ECO:0007669"/>
    <property type="project" value="InterPro"/>
</dbReference>
<feature type="compositionally biased region" description="Basic and acidic residues" evidence="14">
    <location>
        <begin position="1619"/>
        <end position="1632"/>
    </location>
</feature>
<evidence type="ECO:0000256" key="11">
    <source>
        <dbReference type="ARBA" id="ARBA00022989"/>
    </source>
</evidence>
<feature type="region of interest" description="Disordered" evidence="14">
    <location>
        <begin position="440"/>
        <end position="537"/>
    </location>
</feature>
<reference evidence="18" key="1">
    <citation type="journal article" date="2023" name="Genome Biol. Evol.">
        <title>First Whole Genome Sequence and Flow Cytometry Genome Size Data for the Lichen-Forming Fungus Ramalina farinacea (Ascomycota).</title>
        <authorList>
            <person name="Llewellyn T."/>
            <person name="Mian S."/>
            <person name="Hill R."/>
            <person name="Leitch I.J."/>
            <person name="Gaya E."/>
        </authorList>
    </citation>
    <scope>NUCLEOTIDE SEQUENCE</scope>
    <source>
        <strain evidence="18">LIQ254RAFAR</strain>
    </source>
</reference>
<feature type="domain" description="Response regulatory" evidence="17">
    <location>
        <begin position="2148"/>
        <end position="2271"/>
    </location>
</feature>
<dbReference type="Gene3D" id="1.10.287.130">
    <property type="match status" value="1"/>
</dbReference>
<dbReference type="Proteomes" id="UP001161017">
    <property type="component" value="Unassembled WGS sequence"/>
</dbReference>
<protein>
    <recommendedName>
        <fullName evidence="3">histidine kinase</fullName>
        <ecNumber evidence="3">2.7.13.3</ecNumber>
    </recommendedName>
</protein>
<evidence type="ECO:0000256" key="5">
    <source>
        <dbReference type="ARBA" id="ARBA00022553"/>
    </source>
</evidence>
<evidence type="ECO:0000256" key="14">
    <source>
        <dbReference type="SAM" id="MobiDB-lite"/>
    </source>
</evidence>
<dbReference type="Pfam" id="PF00072">
    <property type="entry name" value="Response_reg"/>
    <property type="match status" value="1"/>
</dbReference>
<dbReference type="Gene3D" id="3.30.450.40">
    <property type="match status" value="1"/>
</dbReference>
<dbReference type="Pfam" id="PF02518">
    <property type="entry name" value="HATPase_c"/>
    <property type="match status" value="1"/>
</dbReference>
<keyword evidence="10" id="KW-0067">ATP-binding</keyword>
<dbReference type="SUPFAM" id="SSF52540">
    <property type="entry name" value="P-loop containing nucleoside triphosphate hydrolases"/>
    <property type="match status" value="1"/>
</dbReference>
<evidence type="ECO:0000256" key="13">
    <source>
        <dbReference type="PROSITE-ProRule" id="PRU00169"/>
    </source>
</evidence>
<dbReference type="SMART" id="SM00065">
    <property type="entry name" value="GAF"/>
    <property type="match status" value="1"/>
</dbReference>
<dbReference type="FunFam" id="3.30.565.10:FF:000010">
    <property type="entry name" value="Sensor histidine kinase RcsC"/>
    <property type="match status" value="1"/>
</dbReference>
<evidence type="ECO:0000256" key="3">
    <source>
        <dbReference type="ARBA" id="ARBA00012438"/>
    </source>
</evidence>
<dbReference type="InterPro" id="IPR003661">
    <property type="entry name" value="HisK_dim/P_dom"/>
</dbReference>
<feature type="region of interest" description="Disordered" evidence="14">
    <location>
        <begin position="2102"/>
        <end position="2134"/>
    </location>
</feature>
<feature type="compositionally biased region" description="Polar residues" evidence="14">
    <location>
        <begin position="517"/>
        <end position="527"/>
    </location>
</feature>
<feature type="domain" description="Histidine kinase" evidence="16">
    <location>
        <begin position="1876"/>
        <end position="2097"/>
    </location>
</feature>
<dbReference type="GO" id="GO:0009927">
    <property type="term" value="F:histidine phosphotransfer kinase activity"/>
    <property type="evidence" value="ECO:0007669"/>
    <property type="project" value="TreeGrafter"/>
</dbReference>
<feature type="region of interest" description="Disordered" evidence="14">
    <location>
        <begin position="655"/>
        <end position="693"/>
    </location>
</feature>
<dbReference type="SMART" id="SM00448">
    <property type="entry name" value="REC"/>
    <property type="match status" value="1"/>
</dbReference>
<evidence type="ECO:0000259" key="16">
    <source>
        <dbReference type="PROSITE" id="PS50109"/>
    </source>
</evidence>
<dbReference type="FunFam" id="3.40.50.2300:FF:000285">
    <property type="entry name" value="Putative sensor histidine kinase/response regulator"/>
    <property type="match status" value="1"/>
</dbReference>
<dbReference type="InterPro" id="IPR005467">
    <property type="entry name" value="His_kinase_dom"/>
</dbReference>
<dbReference type="SUPFAM" id="SSF52172">
    <property type="entry name" value="CheY-like"/>
    <property type="match status" value="1"/>
</dbReference>
<dbReference type="GO" id="GO:0005886">
    <property type="term" value="C:plasma membrane"/>
    <property type="evidence" value="ECO:0007669"/>
    <property type="project" value="UniProtKB-SubCell"/>
</dbReference>
<evidence type="ECO:0000313" key="18">
    <source>
        <dbReference type="EMBL" id="MDI1487502.1"/>
    </source>
</evidence>
<dbReference type="InterPro" id="IPR003594">
    <property type="entry name" value="HATPase_dom"/>
</dbReference>
<dbReference type="EC" id="2.7.13.3" evidence="3"/>
<dbReference type="PROSITE" id="PS50011">
    <property type="entry name" value="PROTEIN_KINASE_DOM"/>
    <property type="match status" value="1"/>
</dbReference>
<dbReference type="Gene3D" id="3.40.50.2300">
    <property type="match status" value="1"/>
</dbReference>
<keyword evidence="11" id="KW-1133">Transmembrane helix</keyword>
<dbReference type="SUPFAM" id="SSF47384">
    <property type="entry name" value="Homodimeric domain of signal transducing histidine kinase"/>
    <property type="match status" value="1"/>
</dbReference>
<dbReference type="CDD" id="cd00082">
    <property type="entry name" value="HisKA"/>
    <property type="match status" value="1"/>
</dbReference>
<keyword evidence="19" id="KW-1185">Reference proteome</keyword>
<gene>
    <name evidence="18" type="primary">CHK1</name>
    <name evidence="18" type="ORF">OHK93_006772</name>
</gene>
<keyword evidence="6 18" id="KW-0808">Transferase</keyword>
<feature type="compositionally biased region" description="Basic and acidic residues" evidence="14">
    <location>
        <begin position="2353"/>
        <end position="2364"/>
    </location>
</feature>
<dbReference type="SMART" id="SM00220">
    <property type="entry name" value="S_TKc"/>
    <property type="match status" value="1"/>
</dbReference>
<feature type="region of interest" description="Disordered" evidence="14">
    <location>
        <begin position="2294"/>
        <end position="2373"/>
    </location>
</feature>
<dbReference type="InterPro" id="IPR036097">
    <property type="entry name" value="HisK_dim/P_sf"/>
</dbReference>
<comment type="catalytic activity">
    <reaction evidence="1">
        <text>ATP + protein L-histidine = ADP + protein N-phospho-L-histidine.</text>
        <dbReference type="EC" id="2.7.13.3"/>
    </reaction>
</comment>
<dbReference type="PROSITE" id="PS50110">
    <property type="entry name" value="RESPONSE_REGULATORY"/>
    <property type="match status" value="1"/>
</dbReference>
<dbReference type="InterPro" id="IPR027417">
    <property type="entry name" value="P-loop_NTPase"/>
</dbReference>
<evidence type="ECO:0000256" key="9">
    <source>
        <dbReference type="ARBA" id="ARBA00022777"/>
    </source>
</evidence>
<dbReference type="PRINTS" id="PR00344">
    <property type="entry name" value="BCTRLSENSOR"/>
</dbReference>
<feature type="compositionally biased region" description="Low complexity" evidence="14">
    <location>
        <begin position="2329"/>
        <end position="2338"/>
    </location>
</feature>
<dbReference type="PANTHER" id="PTHR43047:SF46">
    <property type="entry name" value="HISTIDINE KINASE_RESPONSE REGULATOR, PUTATIVE (AFU_ORTHOLOGUE AFUA_3G12550)-RELATED"/>
    <property type="match status" value="1"/>
</dbReference>
<dbReference type="InterPro" id="IPR041664">
    <property type="entry name" value="AAA_16"/>
</dbReference>
<sequence length="2373" mass="260760">MKETIGPEEIAHQLVPPKHLFERLAQIPGYTWDQGIRPFHSVIDAAPTPTSSSLRARSDSGRSSPPVEKKGYFLPRRDTTSHAAEEQASTSSDADIGYRAVVARVSTHSLRFEREYHLCKAFAQTSDPSCQHIIRLIDLKELPGRSGDDERLLCCICESPGPNYLNDVIDFGPAFLGPINLASNGVDPGDGAFESLSGTSVGESRLIPISNFLEFAIGACECLELLHYGLKRVHGELRADAFHYNEETGAVKLINFGSGPRAFENGFTSSGWLSLSRELGIKNKLQFIAPEQTGRMPAEPDSRTDIYSLGIIFWTLLGGRPAFTGESPMDVVQAVLARRLQPVSSIRLEVPDVISHVIQRMTHKQIEDRYHSTSGLKHDLMEIARLLGDGETEALANMTLGTKDVSAFFMLPSKQFGREAEHEVLAGVVDRVASRQRVSADPTISGLASVQGSGNSGPSGHRSSIDLVTRSSATSSMSGSPSFGPQRFGGSQQDGRSNDTVSRVLLTGPENRASMATGFSSGSQLSGTRPDHLSRASKDGLPLRMHRQAHTSQKRYRTEVVTIRGAAGVGKSSFMAKVQTRIRDSGYFASARFDSAQKAPFEPLLKAMGSLFRQIFSESDLNTEYHQYVASGVRPFWSNVCSMLDLPESLLADTRSNSNNMGTSTGGQNSMKSLRTETTDTSSTYSAQSTSSGDLLRGSVTNRSVKFIYIFVEVLRILSNSKLICLCLDNIQNADDESLELLSSVVEKRLGIIIIATCNDTELQSVVNGVLNHKEANVTLIDLKPLDERLVTEYICTCLSQTPEYVLPLAIVCLEKTNGNPFYLQQMLTLCNRRGAIWYSWKDAGWQYDLDRVFAEFASPEYGQQLNTNFITGRLQDLPPAARSILAWGSLFGRTFSFKLIQRVMSGEFFYAETELQDACPKTVDFSSPQPVSNLVEGLEAALQSYVLIPGSNEDEYSFAHDRYVKGSASLRECQDVQKMHYIIVQTIMKYRDLNAGTQYARAEHVTKAAPVIRARVRQRRPYRDLLLQAATKATESGARPTALQYRETCLMLLQPNPWAAGALDVDYDETLALYGDTAELYWHQARVLESQKLLDAIFSNASDGTQKSHAWIIQSKLLAQSGNIAAALDALRTSLVELGLSACNERPTWESCDEQYREVKTAFERTDLSELTRRPIATDPKKLAFGSVMMEAISAAFWSDTVLFYQMCTQAAKKLLTFDQLFPQMGLALAYFSFTCIGRHGDIALARALDEASKHLLDLHGDCYILGRGIAVSTLFIGHIVMPLRETYEYFYAAIDQSMVSGDKHQMLLSVGGVATTKFYCGEHLAEVDIYCSNAPEDFPFWEQDLRGGTFLIGCRQAARALQGKTWTDDPENVMTDDDHSTSDYLALVANNSSSADRPRVVYGSFMLLILYIFGHYDKAMQINNEIVPQMSCLWSIRTTRLVYFYASLTIIARLRENPQLKKREDELLEVVEKYKAQIVEWQSCCDANYLMWSLLIEAEVSEVRGDLQTSTQAYESAIDHAQLYDLNLELALALESQGGFFIRRGARRAAVAMLKDAMAVYSRIGAAGKVEQMATKHEFLLSSFIGAETQDVAVQTMVNARDLEERGIDAIEDHGHETDHVPNHTRDNNHHVWNGSGNTRPGIEREHSTTDLGLDVLDLTSILKFNQAISSELDIDKLLIKMTEIILSSAGSQANLLRIVTGSEGQWCVAASGEGDNISASPFPLNDVTDETQKQVILYTTRFKEDVFVHDLANDDRFLNTTTPRSVLSLPIFQGKQLLGVLYLEGAPHSFTDRTASVLQLFCNQISISIANALLFRRVAKVSAANASMIDSQKRALAQAREAEGKAKRAEAEAVENVRLKEEAARVKSIFLANVSHELRTPLNGVIGMSELLKGTNLNTEQNGYADSIRVCADTLLTVINDILDFSKLEAGKMKLFSVPLNLKNTINEVVRALSFTNLKKGLQTIENLQLDPQLLVMGDPVRLHQIFMNLLSNSYKFTSEGSVTVSARTILEDKEGIEVTCAVADTGIGISQEQLSRLFKPFSQADSSTQRSYGGSGLGLSICKALINVLNGKISLESQLGKGTTVSFTVRFPKAAKSTTIANNTPHTNGQQDSTATWSSDGSSKPHQPSLSHIDLSLIPRSKLRVCIAEDNPINQKIAVSFVTKLGFHSAAYADGLQAVEALRHASAQNNPFHLVLMDCQMPVLDGYDATRLIRSDEDENVRRVLIIAMTASAIRGDREKCLEAGMNDYLAKPVRAAVLKEMLEGYLNQPNREIKDLQMEAGRSVGRALKDADVKNGADGASGGDGAGGGGGVNASSSPEDRKAAVAAAASAVATGKRTNGATTPTRPTFKERMNSRNDIHVGSPSKGK</sequence>
<dbReference type="InterPro" id="IPR011009">
    <property type="entry name" value="Kinase-like_dom_sf"/>
</dbReference>
<dbReference type="InterPro" id="IPR029016">
    <property type="entry name" value="GAF-like_dom_sf"/>
</dbReference>
<dbReference type="FunFam" id="1.10.510.10:FF:000579">
    <property type="entry name" value="Sensor histidine kinase/response regulator, putative"/>
    <property type="match status" value="1"/>
</dbReference>
<dbReference type="Pfam" id="PF01590">
    <property type="entry name" value="GAF"/>
    <property type="match status" value="1"/>
</dbReference>
<evidence type="ECO:0000259" key="17">
    <source>
        <dbReference type="PROSITE" id="PS50110"/>
    </source>
</evidence>
<dbReference type="InterPro" id="IPR036890">
    <property type="entry name" value="HATPase_C_sf"/>
</dbReference>
<keyword evidence="4" id="KW-1003">Cell membrane</keyword>
<feature type="region of interest" description="Disordered" evidence="14">
    <location>
        <begin position="43"/>
        <end position="90"/>
    </location>
</feature>
<feature type="compositionally biased region" description="Polar residues" evidence="14">
    <location>
        <begin position="489"/>
        <end position="501"/>
    </location>
</feature>
<feature type="modified residue" description="4-aspartylphosphate" evidence="13">
    <location>
        <position position="2202"/>
    </location>
</feature>
<feature type="compositionally biased region" description="Polar residues" evidence="14">
    <location>
        <begin position="446"/>
        <end position="462"/>
    </location>
</feature>
<proteinExistence type="predicted"/>
<dbReference type="InterPro" id="IPR000719">
    <property type="entry name" value="Prot_kinase_dom"/>
</dbReference>
<evidence type="ECO:0000256" key="2">
    <source>
        <dbReference type="ARBA" id="ARBA00004651"/>
    </source>
</evidence>
<dbReference type="InterPro" id="IPR003018">
    <property type="entry name" value="GAF"/>
</dbReference>
<feature type="compositionally biased region" description="Polar residues" evidence="14">
    <location>
        <begin position="2341"/>
        <end position="2351"/>
    </location>
</feature>
<evidence type="ECO:0000256" key="7">
    <source>
        <dbReference type="ARBA" id="ARBA00022692"/>
    </source>
</evidence>
<evidence type="ECO:0000259" key="15">
    <source>
        <dbReference type="PROSITE" id="PS50011"/>
    </source>
</evidence>
<evidence type="ECO:0000256" key="12">
    <source>
        <dbReference type="ARBA" id="ARBA00023136"/>
    </source>
</evidence>
<dbReference type="Pfam" id="PF13191">
    <property type="entry name" value="AAA_16"/>
    <property type="match status" value="1"/>
</dbReference>
<dbReference type="PROSITE" id="PS50109">
    <property type="entry name" value="HIS_KIN"/>
    <property type="match status" value="1"/>
</dbReference>
<dbReference type="SUPFAM" id="SSF55781">
    <property type="entry name" value="GAF domain-like"/>
    <property type="match status" value="1"/>
</dbReference>
<dbReference type="Gene3D" id="3.30.565.10">
    <property type="entry name" value="Histidine kinase-like ATPase, C-terminal domain"/>
    <property type="match status" value="1"/>
</dbReference>
<evidence type="ECO:0000256" key="8">
    <source>
        <dbReference type="ARBA" id="ARBA00022741"/>
    </source>
</evidence>
<feature type="compositionally biased region" description="Polar residues" evidence="14">
    <location>
        <begin position="655"/>
        <end position="673"/>
    </location>
</feature>
<evidence type="ECO:0000256" key="4">
    <source>
        <dbReference type="ARBA" id="ARBA00022475"/>
    </source>
</evidence>
<dbReference type="Gene3D" id="1.10.510.10">
    <property type="entry name" value="Transferase(Phosphotransferase) domain 1"/>
    <property type="match status" value="1"/>
</dbReference>
<dbReference type="InterPro" id="IPR011006">
    <property type="entry name" value="CheY-like_superfamily"/>
</dbReference>
<evidence type="ECO:0000256" key="10">
    <source>
        <dbReference type="ARBA" id="ARBA00022840"/>
    </source>
</evidence>
<dbReference type="GO" id="GO:0005524">
    <property type="term" value="F:ATP binding"/>
    <property type="evidence" value="ECO:0007669"/>
    <property type="project" value="UniProtKB-KW"/>
</dbReference>
<feature type="compositionally biased region" description="Basic and acidic residues" evidence="14">
    <location>
        <begin position="67"/>
        <end position="85"/>
    </location>
</feature>
<evidence type="ECO:0000313" key="19">
    <source>
        <dbReference type="Proteomes" id="UP001161017"/>
    </source>
</evidence>
<organism evidence="18 19">
    <name type="scientific">Ramalina farinacea</name>
    <dbReference type="NCBI Taxonomy" id="258253"/>
    <lineage>
        <taxon>Eukaryota</taxon>
        <taxon>Fungi</taxon>
        <taxon>Dikarya</taxon>
        <taxon>Ascomycota</taxon>
        <taxon>Pezizomycotina</taxon>
        <taxon>Lecanoromycetes</taxon>
        <taxon>OSLEUM clade</taxon>
        <taxon>Lecanoromycetidae</taxon>
        <taxon>Lecanorales</taxon>
        <taxon>Lecanorineae</taxon>
        <taxon>Ramalinaceae</taxon>
        <taxon>Ramalina</taxon>
    </lineage>
</organism>
<dbReference type="PANTHER" id="PTHR43047">
    <property type="entry name" value="TWO-COMPONENT HISTIDINE PROTEIN KINASE"/>
    <property type="match status" value="1"/>
</dbReference>
<evidence type="ECO:0000256" key="6">
    <source>
        <dbReference type="ARBA" id="ARBA00022679"/>
    </source>
</evidence>
<feature type="compositionally biased region" description="Low complexity" evidence="14">
    <location>
        <begin position="471"/>
        <end position="482"/>
    </location>
</feature>
<feature type="compositionally biased region" description="Gly residues" evidence="14">
    <location>
        <begin position="2304"/>
        <end position="2317"/>
    </location>
</feature>
<accession>A0AA43TX14</accession>